<name>A0A5E4GMW6_PRUDU</name>
<dbReference type="AlphaFoldDB" id="A0A5E4GMW6"/>
<feature type="compositionally biased region" description="Acidic residues" evidence="1">
    <location>
        <begin position="95"/>
        <end position="108"/>
    </location>
</feature>
<dbReference type="EMBL" id="CABIKO010001191">
    <property type="protein sequence ID" value="VVA41144.1"/>
    <property type="molecule type" value="Genomic_DNA"/>
</dbReference>
<evidence type="ECO:0000313" key="2">
    <source>
        <dbReference type="EMBL" id="VVA41144.1"/>
    </source>
</evidence>
<dbReference type="Proteomes" id="UP000327085">
    <property type="component" value="Unassembled WGS sequence"/>
</dbReference>
<evidence type="ECO:0000313" key="3">
    <source>
        <dbReference type="Proteomes" id="UP000327085"/>
    </source>
</evidence>
<reference evidence="3" key="1">
    <citation type="journal article" date="2020" name="Plant J.">
        <title>Transposons played a major role in the diversification between the closely related almond and peach genomes: results from the almond genome sequence.</title>
        <authorList>
            <person name="Alioto T."/>
            <person name="Alexiou K.G."/>
            <person name="Bardil A."/>
            <person name="Barteri F."/>
            <person name="Castanera R."/>
            <person name="Cruz F."/>
            <person name="Dhingra A."/>
            <person name="Duval H."/>
            <person name="Fernandez I Marti A."/>
            <person name="Frias L."/>
            <person name="Galan B."/>
            <person name="Garcia J.L."/>
            <person name="Howad W."/>
            <person name="Gomez-Garrido J."/>
            <person name="Gut M."/>
            <person name="Julca I."/>
            <person name="Morata J."/>
            <person name="Puigdomenech P."/>
            <person name="Ribeca P."/>
            <person name="Rubio Cabetas M.J."/>
            <person name="Vlasova A."/>
            <person name="Wirthensohn M."/>
            <person name="Garcia-Mas J."/>
            <person name="Gabaldon T."/>
            <person name="Casacuberta J.M."/>
            <person name="Arus P."/>
        </authorList>
    </citation>
    <scope>NUCLEOTIDE SEQUENCE [LARGE SCALE GENOMIC DNA]</scope>
    <source>
        <strain evidence="3">cv. Texas</strain>
    </source>
</reference>
<sequence>MSFYPNRERGKVPIKRVSVEEVREHNNEPSSCNFVRKLPSEEKAGGIVVRALNDPSVCRLELQALKHDFSDEFILGESTDSQSESFSRGKLSETSEQEEEEDRDLELL</sequence>
<proteinExistence type="predicted"/>
<gene>
    <name evidence="2" type="ORF">ALMOND_2B021204</name>
</gene>
<dbReference type="Gramene" id="VVA41144">
    <property type="protein sequence ID" value="VVA41144"/>
    <property type="gene ID" value="Prudul26B021204"/>
</dbReference>
<protein>
    <submittedName>
        <fullName evidence="2">Uncharacterized protein</fullName>
    </submittedName>
</protein>
<organism evidence="2 3">
    <name type="scientific">Prunus dulcis</name>
    <name type="common">Almond</name>
    <name type="synonym">Amygdalus dulcis</name>
    <dbReference type="NCBI Taxonomy" id="3755"/>
    <lineage>
        <taxon>Eukaryota</taxon>
        <taxon>Viridiplantae</taxon>
        <taxon>Streptophyta</taxon>
        <taxon>Embryophyta</taxon>
        <taxon>Tracheophyta</taxon>
        <taxon>Spermatophyta</taxon>
        <taxon>Magnoliopsida</taxon>
        <taxon>eudicotyledons</taxon>
        <taxon>Gunneridae</taxon>
        <taxon>Pentapetalae</taxon>
        <taxon>rosids</taxon>
        <taxon>fabids</taxon>
        <taxon>Rosales</taxon>
        <taxon>Rosaceae</taxon>
        <taxon>Amygdaloideae</taxon>
        <taxon>Amygdaleae</taxon>
        <taxon>Prunus</taxon>
    </lineage>
</organism>
<feature type="region of interest" description="Disordered" evidence="1">
    <location>
        <begin position="76"/>
        <end position="108"/>
    </location>
</feature>
<accession>A0A5E4GMW6</accession>
<evidence type="ECO:0000256" key="1">
    <source>
        <dbReference type="SAM" id="MobiDB-lite"/>
    </source>
</evidence>
<dbReference type="InParanoid" id="A0A5E4GMW6"/>